<evidence type="ECO:0000313" key="4">
    <source>
        <dbReference type="EMBL" id="QGZ36410.1"/>
    </source>
</evidence>
<sequence length="695" mass="76534">MRNTVRDPGALALPPSQLHLLAYRSTFETASVRILVCDRKLIVRDVNPALLETEGLDRSAFVGRPLSEVMGKAVYERRLPQVEAALAGQAQTTVEWGLRRATRGQLLRIRHEPVRDEAGQVIGVLLTMEDRTDLHELEQRVSMQDEVIRQTSDALAVVDRAFNFLWANPAYAMIWNRLPEEVVGVPVPDVIGMDGFEERVLPHLTRCFAGEVVQYELVKRRADGEETHFSVRLEPLNDDDDILIGAIVNMRDVTETAQLDRRMRRQALLDTLTELANRHALESEIGRRIELCAEQSGGCEECRTALLLVDLDDFKVVNDLAGHTAGDALLRQVASLLKSLDPNAFVARLGGDEFALVVDIADEAGAAALGERVVHSIEAVGFSWNGELFSIGASVGIALLDREAFAASTPTAQDVLNWADRACLVAKEKGGARLSVFHPDDDEMRARFEEIGNFQVVQNALQHDRFELFVMPVAPVDDTSRPWHEVLLRVISEDGRPLPPAGFIAAAERHGLMNRVDRWVVETVLQRLPELPADAHLSINLSGQSVGDPIFCDFLLSALDAAAVAPGRLAFEITETSAVRSMETALELIAGLKARGVGVVLDDFGSGLSSFGYLRRFDVDMLKIDGNIIGNVREDKVQQTIVAGIVAVAEVMQVRVVAEYVEDRETLEVLRGLGVSLVQGFYIGRPVSWGDVFGR</sequence>
<dbReference type="InterPro" id="IPR001610">
    <property type="entry name" value="PAC"/>
</dbReference>
<feature type="domain" description="PAC" evidence="1">
    <location>
        <begin position="92"/>
        <end position="143"/>
    </location>
</feature>
<reference evidence="4 5" key="1">
    <citation type="submission" date="2019-12" db="EMBL/GenBank/DDBJ databases">
        <title>The genome of Stappia indica PHM037.</title>
        <authorList>
            <person name="Kacar D."/>
            <person name="Galan B."/>
            <person name="Canedo L."/>
            <person name="Rodriguez P."/>
            <person name="de la Calle F."/>
            <person name="Garcia J.L."/>
        </authorList>
    </citation>
    <scope>NUCLEOTIDE SEQUENCE [LARGE SCALE GENOMIC DNA]</scope>
    <source>
        <strain evidence="4 5">PHM037</strain>
    </source>
</reference>
<dbReference type="SMART" id="SM00267">
    <property type="entry name" value="GGDEF"/>
    <property type="match status" value="1"/>
</dbReference>
<accession>A0A857CBK3</accession>
<dbReference type="PROSITE" id="PS50883">
    <property type="entry name" value="EAL"/>
    <property type="match status" value="1"/>
</dbReference>
<dbReference type="Gene3D" id="3.20.20.450">
    <property type="entry name" value="EAL domain"/>
    <property type="match status" value="1"/>
</dbReference>
<proteinExistence type="predicted"/>
<dbReference type="NCBIfam" id="TIGR00229">
    <property type="entry name" value="sensory_box"/>
    <property type="match status" value="2"/>
</dbReference>
<feature type="domain" description="GGDEF" evidence="3">
    <location>
        <begin position="302"/>
        <end position="439"/>
    </location>
</feature>
<dbReference type="InterPro" id="IPR000014">
    <property type="entry name" value="PAS"/>
</dbReference>
<evidence type="ECO:0000313" key="5">
    <source>
        <dbReference type="Proteomes" id="UP000435648"/>
    </source>
</evidence>
<gene>
    <name evidence="4" type="ORF">GH266_19110</name>
</gene>
<dbReference type="Pfam" id="PF08448">
    <property type="entry name" value="PAS_4"/>
    <property type="match status" value="2"/>
</dbReference>
<evidence type="ECO:0000259" key="3">
    <source>
        <dbReference type="PROSITE" id="PS50887"/>
    </source>
</evidence>
<dbReference type="SMART" id="SM00086">
    <property type="entry name" value="PAC"/>
    <property type="match status" value="2"/>
</dbReference>
<protein>
    <submittedName>
        <fullName evidence="4">EAL domain-containing protein</fullName>
    </submittedName>
</protein>
<dbReference type="SUPFAM" id="SSF55073">
    <property type="entry name" value="Nucleotide cyclase"/>
    <property type="match status" value="1"/>
</dbReference>
<dbReference type="SMART" id="SM00052">
    <property type="entry name" value="EAL"/>
    <property type="match status" value="1"/>
</dbReference>
<dbReference type="NCBIfam" id="TIGR00254">
    <property type="entry name" value="GGDEF"/>
    <property type="match status" value="1"/>
</dbReference>
<dbReference type="Pfam" id="PF00563">
    <property type="entry name" value="EAL"/>
    <property type="match status" value="1"/>
</dbReference>
<dbReference type="InterPro" id="IPR001633">
    <property type="entry name" value="EAL_dom"/>
</dbReference>
<organism evidence="4 5">
    <name type="scientific">Stappia indica</name>
    <dbReference type="NCBI Taxonomy" id="538381"/>
    <lineage>
        <taxon>Bacteria</taxon>
        <taxon>Pseudomonadati</taxon>
        <taxon>Pseudomonadota</taxon>
        <taxon>Alphaproteobacteria</taxon>
        <taxon>Hyphomicrobiales</taxon>
        <taxon>Stappiaceae</taxon>
        <taxon>Stappia</taxon>
    </lineage>
</organism>
<name>A0A857CBK3_9HYPH</name>
<dbReference type="CDD" id="cd00130">
    <property type="entry name" value="PAS"/>
    <property type="match status" value="2"/>
</dbReference>
<dbReference type="PANTHER" id="PTHR44757">
    <property type="entry name" value="DIGUANYLATE CYCLASE DGCP"/>
    <property type="match status" value="1"/>
</dbReference>
<dbReference type="PROSITE" id="PS50113">
    <property type="entry name" value="PAC"/>
    <property type="match status" value="2"/>
</dbReference>
<dbReference type="Gene3D" id="3.30.70.270">
    <property type="match status" value="1"/>
</dbReference>
<feature type="domain" description="EAL" evidence="2">
    <location>
        <begin position="450"/>
        <end position="695"/>
    </location>
</feature>
<dbReference type="InterPro" id="IPR013656">
    <property type="entry name" value="PAS_4"/>
</dbReference>
<dbReference type="Proteomes" id="UP000435648">
    <property type="component" value="Chromosome"/>
</dbReference>
<dbReference type="Pfam" id="PF00990">
    <property type="entry name" value="GGDEF"/>
    <property type="match status" value="1"/>
</dbReference>
<feature type="domain" description="PAC" evidence="1">
    <location>
        <begin position="211"/>
        <end position="265"/>
    </location>
</feature>
<dbReference type="SMART" id="SM00091">
    <property type="entry name" value="PAS"/>
    <property type="match status" value="2"/>
</dbReference>
<dbReference type="KEGG" id="siw:GH266_19110"/>
<dbReference type="InterPro" id="IPR000700">
    <property type="entry name" value="PAS-assoc_C"/>
</dbReference>
<dbReference type="InterPro" id="IPR035965">
    <property type="entry name" value="PAS-like_dom_sf"/>
</dbReference>
<dbReference type="InterPro" id="IPR043128">
    <property type="entry name" value="Rev_trsase/Diguanyl_cyclase"/>
</dbReference>
<dbReference type="PROSITE" id="PS50887">
    <property type="entry name" value="GGDEF"/>
    <property type="match status" value="1"/>
</dbReference>
<evidence type="ECO:0000259" key="2">
    <source>
        <dbReference type="PROSITE" id="PS50883"/>
    </source>
</evidence>
<dbReference type="EMBL" id="CP046908">
    <property type="protein sequence ID" value="QGZ36410.1"/>
    <property type="molecule type" value="Genomic_DNA"/>
</dbReference>
<dbReference type="SUPFAM" id="SSF55785">
    <property type="entry name" value="PYP-like sensor domain (PAS domain)"/>
    <property type="match status" value="2"/>
</dbReference>
<evidence type="ECO:0000259" key="1">
    <source>
        <dbReference type="PROSITE" id="PS50113"/>
    </source>
</evidence>
<dbReference type="AlphaFoldDB" id="A0A857CBK3"/>
<dbReference type="Gene3D" id="3.30.450.20">
    <property type="entry name" value="PAS domain"/>
    <property type="match status" value="2"/>
</dbReference>
<dbReference type="CDD" id="cd01949">
    <property type="entry name" value="GGDEF"/>
    <property type="match status" value="1"/>
</dbReference>
<dbReference type="InterPro" id="IPR000160">
    <property type="entry name" value="GGDEF_dom"/>
</dbReference>
<dbReference type="CDD" id="cd01948">
    <property type="entry name" value="EAL"/>
    <property type="match status" value="1"/>
</dbReference>
<dbReference type="PANTHER" id="PTHR44757:SF4">
    <property type="entry name" value="DIGUANYLATE CYCLASE DGCE-RELATED"/>
    <property type="match status" value="1"/>
</dbReference>
<dbReference type="InterPro" id="IPR029787">
    <property type="entry name" value="Nucleotide_cyclase"/>
</dbReference>
<dbReference type="InterPro" id="IPR052155">
    <property type="entry name" value="Biofilm_reg_signaling"/>
</dbReference>
<dbReference type="SUPFAM" id="SSF141868">
    <property type="entry name" value="EAL domain-like"/>
    <property type="match status" value="1"/>
</dbReference>
<dbReference type="InterPro" id="IPR035919">
    <property type="entry name" value="EAL_sf"/>
</dbReference>